<name>A0A4R1MKV5_9FIRM</name>
<organism evidence="8 9">
    <name type="scientific">Natranaerovirga hydrolytica</name>
    <dbReference type="NCBI Taxonomy" id="680378"/>
    <lineage>
        <taxon>Bacteria</taxon>
        <taxon>Bacillati</taxon>
        <taxon>Bacillota</taxon>
        <taxon>Clostridia</taxon>
        <taxon>Lachnospirales</taxon>
        <taxon>Natranaerovirgaceae</taxon>
        <taxon>Natranaerovirga</taxon>
    </lineage>
</organism>
<evidence type="ECO:0000313" key="8">
    <source>
        <dbReference type="EMBL" id="TCK92462.1"/>
    </source>
</evidence>
<dbReference type="Pfam" id="PF02683">
    <property type="entry name" value="DsbD_TM"/>
    <property type="match status" value="1"/>
</dbReference>
<dbReference type="GO" id="GO:0017004">
    <property type="term" value="P:cytochrome complex assembly"/>
    <property type="evidence" value="ECO:0007669"/>
    <property type="project" value="InterPro"/>
</dbReference>
<keyword evidence="9" id="KW-1185">Reference proteome</keyword>
<feature type="transmembrane region" description="Helical" evidence="6">
    <location>
        <begin position="210"/>
        <end position="228"/>
    </location>
</feature>
<dbReference type="GO" id="GO:0016020">
    <property type="term" value="C:membrane"/>
    <property type="evidence" value="ECO:0007669"/>
    <property type="project" value="UniProtKB-SubCell"/>
</dbReference>
<feature type="domain" description="Cytochrome C biogenesis protein transmembrane" evidence="7">
    <location>
        <begin position="12"/>
        <end position="225"/>
    </location>
</feature>
<evidence type="ECO:0000256" key="2">
    <source>
        <dbReference type="ARBA" id="ARBA00006143"/>
    </source>
</evidence>
<keyword evidence="4 6" id="KW-1133">Transmembrane helix</keyword>
<dbReference type="RefSeq" id="WP_132282894.1">
    <property type="nucleotide sequence ID" value="NZ_SMGQ01000014.1"/>
</dbReference>
<evidence type="ECO:0000256" key="4">
    <source>
        <dbReference type="ARBA" id="ARBA00022989"/>
    </source>
</evidence>
<dbReference type="Proteomes" id="UP000294545">
    <property type="component" value="Unassembled WGS sequence"/>
</dbReference>
<dbReference type="PANTHER" id="PTHR31272:SF4">
    <property type="entry name" value="CYTOCHROME C-TYPE BIOGENESIS PROTEIN HI_1454-RELATED"/>
    <property type="match status" value="1"/>
</dbReference>
<sequence>MLNMVQTDVSAIVIFWGGIVSVLSPCVFPLLPVYFSMLAGSQVGTDAMDKKAKKNLMLNSVAFLLGISFVFILIGIAATALGRMLYGYMDLIRKAGGIFVIFLGLNYMGIINLKWINSGKRFDIKSHSATFPKSFFLGLVFSFGWTPCISSILTPVIFMASADGQFASAIFLLIVYSIGFSIPFLLLAFVTTLGIKKIQGFNKHMGKIKIIAGVLLIIMGIMLYTDYINVLTYRYLI</sequence>
<dbReference type="EMBL" id="SMGQ01000014">
    <property type="protein sequence ID" value="TCK92462.1"/>
    <property type="molecule type" value="Genomic_DNA"/>
</dbReference>
<dbReference type="PANTHER" id="PTHR31272">
    <property type="entry name" value="CYTOCHROME C-TYPE BIOGENESIS PROTEIN HI_1454-RELATED"/>
    <property type="match status" value="1"/>
</dbReference>
<feature type="transmembrane region" description="Helical" evidence="6">
    <location>
        <begin position="56"/>
        <end position="79"/>
    </location>
</feature>
<evidence type="ECO:0000256" key="5">
    <source>
        <dbReference type="ARBA" id="ARBA00023136"/>
    </source>
</evidence>
<protein>
    <submittedName>
        <fullName evidence="8">Cytochrome c-type biogenesis protein</fullName>
    </submittedName>
</protein>
<reference evidence="8 9" key="1">
    <citation type="submission" date="2019-03" db="EMBL/GenBank/DDBJ databases">
        <title>Genomic Encyclopedia of Type Strains, Phase IV (KMG-IV): sequencing the most valuable type-strain genomes for metagenomic binning, comparative biology and taxonomic classification.</title>
        <authorList>
            <person name="Goeker M."/>
        </authorList>
    </citation>
    <scope>NUCLEOTIDE SEQUENCE [LARGE SCALE GENOMIC DNA]</scope>
    <source>
        <strain evidence="8 9">DSM 24176</strain>
    </source>
</reference>
<feature type="transmembrane region" description="Helical" evidence="6">
    <location>
        <begin position="166"/>
        <end position="190"/>
    </location>
</feature>
<comment type="similarity">
    <text evidence="2">Belongs to the DsbD family.</text>
</comment>
<feature type="transmembrane region" description="Helical" evidence="6">
    <location>
        <begin position="91"/>
        <end position="113"/>
    </location>
</feature>
<comment type="subcellular location">
    <subcellularLocation>
        <location evidence="1">Membrane</location>
        <topology evidence="1">Multi-pass membrane protein</topology>
    </subcellularLocation>
</comment>
<feature type="transmembrane region" description="Helical" evidence="6">
    <location>
        <begin position="134"/>
        <end position="160"/>
    </location>
</feature>
<dbReference type="InterPro" id="IPR003834">
    <property type="entry name" value="Cyt_c_assmbl_TM_dom"/>
</dbReference>
<dbReference type="InterPro" id="IPR051790">
    <property type="entry name" value="Cytochrome_c-biogenesis_DsbD"/>
</dbReference>
<feature type="transmembrane region" description="Helical" evidence="6">
    <location>
        <begin position="12"/>
        <end position="35"/>
    </location>
</feature>
<evidence type="ECO:0000256" key="1">
    <source>
        <dbReference type="ARBA" id="ARBA00004141"/>
    </source>
</evidence>
<dbReference type="AlphaFoldDB" id="A0A4R1MKV5"/>
<evidence type="ECO:0000256" key="3">
    <source>
        <dbReference type="ARBA" id="ARBA00022692"/>
    </source>
</evidence>
<evidence type="ECO:0000259" key="7">
    <source>
        <dbReference type="Pfam" id="PF02683"/>
    </source>
</evidence>
<evidence type="ECO:0000313" key="9">
    <source>
        <dbReference type="Proteomes" id="UP000294545"/>
    </source>
</evidence>
<comment type="caution">
    <text evidence="8">The sequence shown here is derived from an EMBL/GenBank/DDBJ whole genome shotgun (WGS) entry which is preliminary data.</text>
</comment>
<evidence type="ECO:0000256" key="6">
    <source>
        <dbReference type="SAM" id="Phobius"/>
    </source>
</evidence>
<keyword evidence="5 6" id="KW-0472">Membrane</keyword>
<gene>
    <name evidence="8" type="ORF">EDC19_2197</name>
</gene>
<accession>A0A4R1MKV5</accession>
<keyword evidence="3 6" id="KW-0812">Transmembrane</keyword>
<dbReference type="OrthoDB" id="9809733at2"/>
<proteinExistence type="inferred from homology"/>